<evidence type="ECO:0000256" key="1">
    <source>
        <dbReference type="SAM" id="Phobius"/>
    </source>
</evidence>
<accession>A0A3B0X1Y2</accession>
<keyword evidence="1" id="KW-0812">Transmembrane</keyword>
<reference evidence="2" key="1">
    <citation type="submission" date="2018-06" db="EMBL/GenBank/DDBJ databases">
        <authorList>
            <person name="Zhirakovskaya E."/>
        </authorList>
    </citation>
    <scope>NUCLEOTIDE SEQUENCE</scope>
</reference>
<feature type="transmembrane region" description="Helical" evidence="1">
    <location>
        <begin position="133"/>
        <end position="151"/>
    </location>
</feature>
<feature type="transmembrane region" description="Helical" evidence="1">
    <location>
        <begin position="30"/>
        <end position="47"/>
    </location>
</feature>
<dbReference type="EMBL" id="UOFH01000014">
    <property type="protein sequence ID" value="VAW58513.1"/>
    <property type="molecule type" value="Genomic_DNA"/>
</dbReference>
<keyword evidence="1" id="KW-0472">Membrane</keyword>
<sequence>MRRILIVLVSVILLLYPIAVYYGLQYFEPRLLGLLLLGILLVRFSLLIKSVKINQLKPLAGLTIASGFIGLLIVFFNQPIWVKLNPVVINLTLLFFFSYSLYKPPSMIERFARLQNPDLPEAAIQYTKTVTQVWCGFFIFNIIISSYTALFSSIETWTIYNGFIAYILMGLLFAVEYAVRIKKMKANS</sequence>
<feature type="transmembrane region" description="Helical" evidence="1">
    <location>
        <begin position="5"/>
        <end position="24"/>
    </location>
</feature>
<name>A0A3B0X1Y2_9ZZZZ</name>
<dbReference type="AlphaFoldDB" id="A0A3B0X1Y2"/>
<feature type="transmembrane region" description="Helical" evidence="1">
    <location>
        <begin position="59"/>
        <end position="78"/>
    </location>
</feature>
<protein>
    <recommendedName>
        <fullName evidence="3">DNA gyrase subunit B</fullName>
    </recommendedName>
</protein>
<evidence type="ECO:0008006" key="3">
    <source>
        <dbReference type="Google" id="ProtNLM"/>
    </source>
</evidence>
<evidence type="ECO:0000313" key="2">
    <source>
        <dbReference type="EMBL" id="VAW58513.1"/>
    </source>
</evidence>
<proteinExistence type="predicted"/>
<keyword evidence="1" id="KW-1133">Transmembrane helix</keyword>
<feature type="transmembrane region" description="Helical" evidence="1">
    <location>
        <begin position="84"/>
        <end position="102"/>
    </location>
</feature>
<organism evidence="2">
    <name type="scientific">hydrothermal vent metagenome</name>
    <dbReference type="NCBI Taxonomy" id="652676"/>
    <lineage>
        <taxon>unclassified sequences</taxon>
        <taxon>metagenomes</taxon>
        <taxon>ecological metagenomes</taxon>
    </lineage>
</organism>
<gene>
    <name evidence="2" type="ORF">MNBD_GAMMA08-2537</name>
</gene>
<feature type="transmembrane region" description="Helical" evidence="1">
    <location>
        <begin position="157"/>
        <end position="179"/>
    </location>
</feature>